<dbReference type="OrthoDB" id="691484at2759"/>
<feature type="region of interest" description="Disordered" evidence="3">
    <location>
        <begin position="117"/>
        <end position="137"/>
    </location>
</feature>
<feature type="compositionally biased region" description="Basic and acidic residues" evidence="3">
    <location>
        <begin position="42"/>
        <end position="53"/>
    </location>
</feature>
<proteinExistence type="predicted"/>
<dbReference type="GO" id="GO:0005634">
    <property type="term" value="C:nucleus"/>
    <property type="evidence" value="ECO:0007669"/>
    <property type="project" value="UniProtKB-SubCell"/>
</dbReference>
<dbReference type="PANTHER" id="PTHR33172:SF96">
    <property type="entry name" value="PROTEIN OXIDATIVE STRESS 3 LIKE 3"/>
    <property type="match status" value="1"/>
</dbReference>
<evidence type="ECO:0000313" key="4">
    <source>
        <dbReference type="EMBL" id="KAG1358847.1"/>
    </source>
</evidence>
<evidence type="ECO:0000256" key="3">
    <source>
        <dbReference type="SAM" id="MobiDB-lite"/>
    </source>
</evidence>
<feature type="compositionally biased region" description="Low complexity" evidence="3">
    <location>
        <begin position="182"/>
        <end position="193"/>
    </location>
</feature>
<evidence type="ECO:0000256" key="1">
    <source>
        <dbReference type="ARBA" id="ARBA00004123"/>
    </source>
</evidence>
<organism evidence="4 5">
    <name type="scientific">Cocos nucifera</name>
    <name type="common">Coconut palm</name>
    <dbReference type="NCBI Taxonomy" id="13894"/>
    <lineage>
        <taxon>Eukaryota</taxon>
        <taxon>Viridiplantae</taxon>
        <taxon>Streptophyta</taxon>
        <taxon>Embryophyta</taxon>
        <taxon>Tracheophyta</taxon>
        <taxon>Spermatophyta</taxon>
        <taxon>Magnoliopsida</taxon>
        <taxon>Liliopsida</taxon>
        <taxon>Arecaceae</taxon>
        <taxon>Arecoideae</taxon>
        <taxon>Cocoseae</taxon>
        <taxon>Attaleinae</taxon>
        <taxon>Cocos</taxon>
    </lineage>
</organism>
<evidence type="ECO:0008006" key="6">
    <source>
        <dbReference type="Google" id="ProtNLM"/>
    </source>
</evidence>
<gene>
    <name evidence="4" type="ORF">COCNU_08G002930</name>
</gene>
<dbReference type="GO" id="GO:0006950">
    <property type="term" value="P:response to stress"/>
    <property type="evidence" value="ECO:0007669"/>
    <property type="project" value="UniProtKB-ARBA"/>
</dbReference>
<protein>
    <recommendedName>
        <fullName evidence="6">MTD1</fullName>
    </recommendedName>
</protein>
<dbReference type="PANTHER" id="PTHR33172">
    <property type="entry name" value="OS08G0516900 PROTEIN"/>
    <property type="match status" value="1"/>
</dbReference>
<feature type="compositionally biased region" description="Polar residues" evidence="3">
    <location>
        <begin position="55"/>
        <end position="65"/>
    </location>
</feature>
<evidence type="ECO:0000313" key="5">
    <source>
        <dbReference type="Proteomes" id="UP000797356"/>
    </source>
</evidence>
<feature type="region of interest" description="Disordered" evidence="3">
    <location>
        <begin position="154"/>
        <end position="218"/>
    </location>
</feature>
<name>A0A8K0IHL2_COCNU</name>
<sequence>MSIALERRNGIGGSGFGGGIRCFSIYESPERRWIDLPEEEAEGKGEEVRKEEDSCSSSIGRNSDCSAAGSGSDGEESGETEVQSRYKGPLETMDAMEESLPIRRGVSKFYCGKSKSFTSLSDVSSSSSAKDLAKPDNAYNRKRKNLLAFSIMHSKSRTNGLRSREGGVSKRPAISSRCTLASSISMSSSGSDRNSSEEEQDQSRLLPPRHPCSKAAAAVAAAPFDSSPPKMFSFPMRSFSLTDLEGVASSSSSTSPRKAVKGINS</sequence>
<dbReference type="EMBL" id="CM017879">
    <property type="protein sequence ID" value="KAG1358847.1"/>
    <property type="molecule type" value="Genomic_DNA"/>
</dbReference>
<feature type="region of interest" description="Disordered" evidence="3">
    <location>
        <begin position="33"/>
        <end position="93"/>
    </location>
</feature>
<reference evidence="4" key="1">
    <citation type="journal article" date="2017" name="Gigascience">
        <title>The genome draft of coconut (Cocos nucifera).</title>
        <authorList>
            <person name="Xiao Y."/>
            <person name="Xu P."/>
            <person name="Fan H."/>
            <person name="Baudouin L."/>
            <person name="Xia W."/>
            <person name="Bocs S."/>
            <person name="Xu J."/>
            <person name="Li Q."/>
            <person name="Guo A."/>
            <person name="Zhou L."/>
            <person name="Li J."/>
            <person name="Wu Y."/>
            <person name="Ma Z."/>
            <person name="Armero A."/>
            <person name="Issali A.E."/>
            <person name="Liu N."/>
            <person name="Peng M."/>
            <person name="Yang Y."/>
        </authorList>
    </citation>
    <scope>NUCLEOTIDE SEQUENCE</scope>
    <source>
        <tissue evidence="4">Spear leaf of Hainan Tall coconut</tissue>
    </source>
</reference>
<dbReference type="InterPro" id="IPR051992">
    <property type="entry name" value="OxStress_Response_Reg"/>
</dbReference>
<comment type="caution">
    <text evidence="4">The sequence shown here is derived from an EMBL/GenBank/DDBJ whole genome shotgun (WGS) entry which is preliminary data.</text>
</comment>
<evidence type="ECO:0000256" key="2">
    <source>
        <dbReference type="ARBA" id="ARBA00023242"/>
    </source>
</evidence>
<keyword evidence="5" id="KW-1185">Reference proteome</keyword>
<dbReference type="AlphaFoldDB" id="A0A8K0IHL2"/>
<accession>A0A8K0IHL2</accession>
<reference evidence="4" key="2">
    <citation type="submission" date="2019-07" db="EMBL/GenBank/DDBJ databases">
        <authorList>
            <person name="Yang Y."/>
            <person name="Bocs S."/>
            <person name="Baudouin L."/>
        </authorList>
    </citation>
    <scope>NUCLEOTIDE SEQUENCE</scope>
    <source>
        <tissue evidence="4">Spear leaf of Hainan Tall coconut</tissue>
    </source>
</reference>
<dbReference type="Proteomes" id="UP000797356">
    <property type="component" value="Chromosome 8"/>
</dbReference>
<feature type="compositionally biased region" description="Low complexity" evidence="3">
    <location>
        <begin position="117"/>
        <end position="130"/>
    </location>
</feature>
<comment type="subcellular location">
    <subcellularLocation>
        <location evidence="1">Nucleus</location>
    </subcellularLocation>
</comment>
<keyword evidence="2" id="KW-0539">Nucleus</keyword>
<feature type="region of interest" description="Disordered" evidence="3">
    <location>
        <begin position="245"/>
        <end position="265"/>
    </location>
</feature>